<dbReference type="GO" id="GO:0005524">
    <property type="term" value="F:ATP binding"/>
    <property type="evidence" value="ECO:0007669"/>
    <property type="project" value="UniProtKB-KW"/>
</dbReference>
<evidence type="ECO:0000256" key="4">
    <source>
        <dbReference type="ARBA" id="ARBA00011268"/>
    </source>
</evidence>
<dbReference type="CDD" id="cd02037">
    <property type="entry name" value="Mrp_NBP35"/>
    <property type="match status" value="1"/>
</dbReference>
<evidence type="ECO:0000256" key="13">
    <source>
        <dbReference type="ARBA" id="ARBA00023180"/>
    </source>
</evidence>
<proteinExistence type="inferred from homology"/>
<dbReference type="InterPro" id="IPR019591">
    <property type="entry name" value="Mrp/NBP35_ATP-bd"/>
</dbReference>
<keyword evidence="8" id="KW-0732">Signal</keyword>
<dbReference type="PANTHER" id="PTHR23264:SF19">
    <property type="entry name" value="CYTOSOLIC FE-S CLUSTER ASSEMBLY FACTOR NUBP2"/>
    <property type="match status" value="1"/>
</dbReference>
<dbReference type="Pfam" id="PF00190">
    <property type="entry name" value="Cupin_1"/>
    <property type="match status" value="1"/>
</dbReference>
<feature type="binding site" evidence="15">
    <location>
        <position position="410"/>
    </location>
    <ligand>
        <name>oxalate</name>
        <dbReference type="ChEBI" id="CHEBI:30623"/>
    </ligand>
</feature>
<feature type="domain" description="Cupin type-1" evidence="18">
    <location>
        <begin position="357"/>
        <end position="507"/>
    </location>
</feature>
<reference evidence="19 20" key="1">
    <citation type="journal article" date="2018" name="Mol. Plant">
        <title>The genome of Artemisia annua provides insight into the evolution of Asteraceae family and artemisinin biosynthesis.</title>
        <authorList>
            <person name="Shen Q."/>
            <person name="Zhang L."/>
            <person name="Liao Z."/>
            <person name="Wang S."/>
            <person name="Yan T."/>
            <person name="Shi P."/>
            <person name="Liu M."/>
            <person name="Fu X."/>
            <person name="Pan Q."/>
            <person name="Wang Y."/>
            <person name="Lv Z."/>
            <person name="Lu X."/>
            <person name="Zhang F."/>
            <person name="Jiang W."/>
            <person name="Ma Y."/>
            <person name="Chen M."/>
            <person name="Hao X."/>
            <person name="Li L."/>
            <person name="Tang Y."/>
            <person name="Lv G."/>
            <person name="Zhou Y."/>
            <person name="Sun X."/>
            <person name="Brodelius P.E."/>
            <person name="Rose J.K.C."/>
            <person name="Tang K."/>
        </authorList>
    </citation>
    <scope>NUCLEOTIDE SEQUENCE [LARGE SCALE GENOMIC DNA]</scope>
    <source>
        <strain evidence="20">cv. Huhao1</strain>
        <tissue evidence="19">Leaf</tissue>
    </source>
</reference>
<comment type="subcellular location">
    <subcellularLocation>
        <location evidence="2">Secreted</location>
        <location evidence="2">Extracellular space</location>
        <location evidence="2">Apoplast</location>
    </subcellularLocation>
</comment>
<feature type="compositionally biased region" description="Basic and acidic residues" evidence="17">
    <location>
        <begin position="1"/>
        <end position="15"/>
    </location>
</feature>
<dbReference type="PANTHER" id="PTHR23264">
    <property type="entry name" value="NUCLEOTIDE-BINDING PROTEIN NBP35 YEAST -RELATED"/>
    <property type="match status" value="1"/>
</dbReference>
<feature type="binding site" evidence="16">
    <location>
        <position position="410"/>
    </location>
    <ligand>
        <name>Mn(2+)</name>
        <dbReference type="ChEBI" id="CHEBI:29035"/>
    </ligand>
</feature>
<evidence type="ECO:0000256" key="9">
    <source>
        <dbReference type="ARBA" id="ARBA00022741"/>
    </source>
</evidence>
<comment type="similarity">
    <text evidence="3">Belongs to the germin family.</text>
</comment>
<keyword evidence="13" id="KW-0325">Glycoprotein</keyword>
<dbReference type="InterPro" id="IPR014710">
    <property type="entry name" value="RmlC-like_jellyroll"/>
</dbReference>
<dbReference type="InterPro" id="IPR033756">
    <property type="entry name" value="YlxH/NBP35"/>
</dbReference>
<keyword evidence="7 15" id="KW-0479">Metal-binding</keyword>
<dbReference type="GO" id="GO:0048046">
    <property type="term" value="C:apoplast"/>
    <property type="evidence" value="ECO:0007669"/>
    <property type="project" value="UniProtKB-SubCell"/>
</dbReference>
<evidence type="ECO:0000256" key="12">
    <source>
        <dbReference type="ARBA" id="ARBA00023014"/>
    </source>
</evidence>
<evidence type="ECO:0000256" key="11">
    <source>
        <dbReference type="ARBA" id="ARBA00023004"/>
    </source>
</evidence>
<dbReference type="InterPro" id="IPR011051">
    <property type="entry name" value="RmlC_Cupin_sf"/>
</dbReference>
<comment type="function">
    <text evidence="1">May play a role in plant defense. Probably has no oxalate oxidase activity even if the active site is conserved.</text>
</comment>
<keyword evidence="6" id="KW-0964">Secreted</keyword>
<dbReference type="OrthoDB" id="1741334at2759"/>
<dbReference type="GO" id="GO:0030145">
    <property type="term" value="F:manganese ion binding"/>
    <property type="evidence" value="ECO:0007669"/>
    <property type="project" value="InterPro"/>
</dbReference>
<protein>
    <submittedName>
        <fullName evidence="19">Cytosolic Fe-S cluster assembly factor</fullName>
    </submittedName>
</protein>
<evidence type="ECO:0000259" key="18">
    <source>
        <dbReference type="SMART" id="SM00835"/>
    </source>
</evidence>
<evidence type="ECO:0000256" key="7">
    <source>
        <dbReference type="ARBA" id="ARBA00022723"/>
    </source>
</evidence>
<evidence type="ECO:0000256" key="8">
    <source>
        <dbReference type="ARBA" id="ARBA00022729"/>
    </source>
</evidence>
<dbReference type="SMART" id="SM00835">
    <property type="entry name" value="Cupin_1"/>
    <property type="match status" value="1"/>
</dbReference>
<accession>A0A2U1PQ37</accession>
<keyword evidence="9" id="KW-0547">Nucleotide-binding</keyword>
<feature type="binding site" evidence="16">
    <location>
        <position position="408"/>
    </location>
    <ligand>
        <name>Mn(2+)</name>
        <dbReference type="ChEBI" id="CHEBI:29035"/>
    </ligand>
</feature>
<dbReference type="Pfam" id="PF10609">
    <property type="entry name" value="ParA"/>
    <property type="match status" value="1"/>
</dbReference>
<keyword evidence="20" id="KW-1185">Reference proteome</keyword>
<feature type="binding site" evidence="16">
    <location>
        <position position="415"/>
    </location>
    <ligand>
        <name>Mn(2+)</name>
        <dbReference type="ChEBI" id="CHEBI:29035"/>
    </ligand>
</feature>
<dbReference type="Gene3D" id="2.60.120.10">
    <property type="entry name" value="Jelly Rolls"/>
    <property type="match status" value="1"/>
</dbReference>
<evidence type="ECO:0000256" key="5">
    <source>
        <dbReference type="ARBA" id="ARBA00022523"/>
    </source>
</evidence>
<evidence type="ECO:0000313" key="20">
    <source>
        <dbReference type="Proteomes" id="UP000245207"/>
    </source>
</evidence>
<gene>
    <name evidence="19" type="ORF">CTI12_AA122370</name>
</gene>
<comment type="subunit">
    <text evidence="4">Oligomer (believed to be a pentamer but probably hexamer).</text>
</comment>
<dbReference type="AlphaFoldDB" id="A0A2U1PQ37"/>
<feature type="region of interest" description="Disordered" evidence="17">
    <location>
        <begin position="1"/>
        <end position="34"/>
    </location>
</feature>
<evidence type="ECO:0000256" key="10">
    <source>
        <dbReference type="ARBA" id="ARBA00022840"/>
    </source>
</evidence>
<keyword evidence="11" id="KW-0408">Iron</keyword>
<evidence type="ECO:0000256" key="17">
    <source>
        <dbReference type="SAM" id="MobiDB-lite"/>
    </source>
</evidence>
<evidence type="ECO:0000256" key="6">
    <source>
        <dbReference type="ARBA" id="ARBA00022525"/>
    </source>
</evidence>
<dbReference type="InterPro" id="IPR001929">
    <property type="entry name" value="Germin"/>
</dbReference>
<evidence type="ECO:0000256" key="16">
    <source>
        <dbReference type="PIRSR" id="PIRSR601929-2"/>
    </source>
</evidence>
<dbReference type="PRINTS" id="PR00325">
    <property type="entry name" value="GERMIN"/>
</dbReference>
<dbReference type="HAMAP" id="MF_02040">
    <property type="entry name" value="Mrp_NBP35"/>
    <property type="match status" value="1"/>
</dbReference>
<evidence type="ECO:0000256" key="14">
    <source>
        <dbReference type="ARBA" id="ARBA00023211"/>
    </source>
</evidence>
<evidence type="ECO:0000256" key="3">
    <source>
        <dbReference type="ARBA" id="ARBA00007456"/>
    </source>
</evidence>
<dbReference type="GO" id="GO:0016226">
    <property type="term" value="P:iron-sulfur cluster assembly"/>
    <property type="evidence" value="ECO:0007669"/>
    <property type="project" value="InterPro"/>
</dbReference>
<evidence type="ECO:0000256" key="15">
    <source>
        <dbReference type="PIRSR" id="PIRSR601929-1"/>
    </source>
</evidence>
<dbReference type="Gene3D" id="3.40.50.300">
    <property type="entry name" value="P-loop containing nucleotide triphosphate hydrolases"/>
    <property type="match status" value="1"/>
</dbReference>
<dbReference type="InterPro" id="IPR000808">
    <property type="entry name" value="Mrp-like_CS"/>
</dbReference>
<dbReference type="SUPFAM" id="SSF52540">
    <property type="entry name" value="P-loop containing nucleoside triphosphate hydrolases"/>
    <property type="match status" value="1"/>
</dbReference>
<name>A0A2U1PQ37_ARTAN</name>
<organism evidence="19 20">
    <name type="scientific">Artemisia annua</name>
    <name type="common">Sweet wormwood</name>
    <dbReference type="NCBI Taxonomy" id="35608"/>
    <lineage>
        <taxon>Eukaryota</taxon>
        <taxon>Viridiplantae</taxon>
        <taxon>Streptophyta</taxon>
        <taxon>Embryophyta</taxon>
        <taxon>Tracheophyta</taxon>
        <taxon>Spermatophyta</taxon>
        <taxon>Magnoliopsida</taxon>
        <taxon>eudicotyledons</taxon>
        <taxon>Gunneridae</taxon>
        <taxon>Pentapetalae</taxon>
        <taxon>asterids</taxon>
        <taxon>campanulids</taxon>
        <taxon>Asterales</taxon>
        <taxon>Asteraceae</taxon>
        <taxon>Asteroideae</taxon>
        <taxon>Anthemideae</taxon>
        <taxon>Artemisiinae</taxon>
        <taxon>Artemisia</taxon>
    </lineage>
</organism>
<dbReference type="STRING" id="35608.A0A2U1PQ37"/>
<dbReference type="EMBL" id="PKPP01000869">
    <property type="protein sequence ID" value="PWA87869.1"/>
    <property type="molecule type" value="Genomic_DNA"/>
</dbReference>
<dbReference type="SUPFAM" id="SSF51182">
    <property type="entry name" value="RmlC-like cupins"/>
    <property type="match status" value="1"/>
</dbReference>
<keyword evidence="5" id="KW-0052">Apoplast</keyword>
<dbReference type="InterPro" id="IPR006045">
    <property type="entry name" value="Cupin_1"/>
</dbReference>
<keyword evidence="14 15" id="KW-0464">Manganese</keyword>
<evidence type="ECO:0000256" key="2">
    <source>
        <dbReference type="ARBA" id="ARBA00004271"/>
    </source>
</evidence>
<dbReference type="InterPro" id="IPR027417">
    <property type="entry name" value="P-loop_NTPase"/>
</dbReference>
<feature type="binding site" evidence="16">
    <location>
        <position position="454"/>
    </location>
    <ligand>
        <name>Mn(2+)</name>
        <dbReference type="ChEBI" id="CHEBI:29035"/>
    </ligand>
</feature>
<feature type="binding site" evidence="15">
    <location>
        <position position="405"/>
    </location>
    <ligand>
        <name>oxalate</name>
        <dbReference type="ChEBI" id="CHEBI:30623"/>
    </ligand>
</feature>
<keyword evidence="12" id="KW-0411">Iron-sulfur</keyword>
<dbReference type="CDD" id="cd02241">
    <property type="entry name" value="cupin_OxOx"/>
    <property type="match status" value="1"/>
</dbReference>
<dbReference type="GO" id="GO:0140663">
    <property type="term" value="F:ATP-dependent FeS chaperone activity"/>
    <property type="evidence" value="ECO:0007669"/>
    <property type="project" value="InterPro"/>
</dbReference>
<comment type="caution">
    <text evidence="19">The sequence shown here is derived from an EMBL/GenBank/DDBJ whole genome shotgun (WGS) entry which is preliminary data.</text>
</comment>
<keyword evidence="10" id="KW-0067">ATP-binding</keyword>
<sequence length="515" mass="55201">MESNTSDKEVPDNANEHCPGPESEDAGKSDACAGCPNQEHCASAPKGPDPDLVEIAERMATVKHKILILSGKGGVGKSTFSAQLSFALAAMDHQVGLLDIDICGPSIPKMLGLEGQGVHESNLGWSPVYVDSIGVMSIGFWLDDLDDAAILRGPRKTVLIKKFLKNVDWGELDYLIVDAPPGTSDEHISIVQCLKETGIDGAIIVSTPQQVSLIDNRKMLKFCKKVGIQNRKDVTKRTLEIMKEKAPELLEYFAFSEVFDSSSGGAARMCAEMGIPFLGKVPLDPKLCKAAEEGKSCFTGDDCGVSASALSVEAMANSHTPSRVGAVIDDTSIANAGDPDIFTDFVAPNNTIDVNYFTFTGMRQLVGGEYPPAFRALKVSMNEFPALNGLGVSYAVLEFPIGSVNPVHIHPRASELMFLVSGCLEVGFVDTTNKLFNQTLKMGDIFVFPKGLVHFQCNNSTKEPALAISAFGSANAGTQSIPTSVFNTSIFEGILDESFHAKRATIRKIEDGLKA</sequence>
<evidence type="ECO:0000256" key="1">
    <source>
        <dbReference type="ARBA" id="ARBA00003629"/>
    </source>
</evidence>
<dbReference type="PROSITE" id="PS01215">
    <property type="entry name" value="MRP"/>
    <property type="match status" value="1"/>
</dbReference>
<dbReference type="FunFam" id="2.60.120.10:FF:000098">
    <property type="entry name" value="Germin-like protein 9-3"/>
    <property type="match status" value="1"/>
</dbReference>
<feature type="binding site" evidence="15">
    <location>
        <position position="415"/>
    </location>
    <ligand>
        <name>oxalate</name>
        <dbReference type="ChEBI" id="CHEBI:30623"/>
    </ligand>
</feature>
<dbReference type="GO" id="GO:0051536">
    <property type="term" value="F:iron-sulfur cluster binding"/>
    <property type="evidence" value="ECO:0007669"/>
    <property type="project" value="UniProtKB-KW"/>
</dbReference>
<dbReference type="GO" id="GO:0005829">
    <property type="term" value="C:cytosol"/>
    <property type="evidence" value="ECO:0007669"/>
    <property type="project" value="TreeGrafter"/>
</dbReference>
<evidence type="ECO:0000313" key="19">
    <source>
        <dbReference type="EMBL" id="PWA87869.1"/>
    </source>
</evidence>
<dbReference type="Proteomes" id="UP000245207">
    <property type="component" value="Unassembled WGS sequence"/>
</dbReference>